<dbReference type="Proteomes" id="UP000630097">
    <property type="component" value="Unassembled WGS sequence"/>
</dbReference>
<keyword evidence="2" id="KW-0812">Transmembrane</keyword>
<proteinExistence type="predicted"/>
<dbReference type="InterPro" id="IPR018929">
    <property type="entry name" value="DUF2510"/>
</dbReference>
<dbReference type="AlphaFoldDB" id="A0A8J3PR55"/>
<gene>
    <name evidence="4" type="ORF">Pka01_12060</name>
</gene>
<dbReference type="EMBL" id="BONV01000003">
    <property type="protein sequence ID" value="GIG78079.1"/>
    <property type="molecule type" value="Genomic_DNA"/>
</dbReference>
<sequence length="332" mass="36295">MTTTPAGWYPDPYGSPQLRWWDGSQWTDATHPQEAYAQEATAPPEQPSHTAPLRAPLRTEQPMWGHPGHPPLPTPAFGQRPKATPVWPWIAGGVAVLVAIVVAFTSVLVFMNNRSGSTASRPDEVVPSAPLDSIVPPSPSPAAPLAELPQPSGDRIIDPVTGLSYAFPGEPWTVPKSADINNPDNPQVPLWTSGYSALSQQDYDGEGGDWVGSIYAAQLPQILPYGGPQDLRTSVTAMLLGYEPLFYAPQHERKVLRNEAMEVSGHQAWVTEFEMDFSKEAAANGWKWKTEKGAFVLVDRGQDQRPSMLYISVPDNLDQSVLNRVLDSLEAR</sequence>
<evidence type="ECO:0000313" key="5">
    <source>
        <dbReference type="Proteomes" id="UP000630097"/>
    </source>
</evidence>
<organism evidence="4 5">
    <name type="scientific">Planotetraspora kaengkrachanensis</name>
    <dbReference type="NCBI Taxonomy" id="575193"/>
    <lineage>
        <taxon>Bacteria</taxon>
        <taxon>Bacillati</taxon>
        <taxon>Actinomycetota</taxon>
        <taxon>Actinomycetes</taxon>
        <taxon>Streptosporangiales</taxon>
        <taxon>Streptosporangiaceae</taxon>
        <taxon>Planotetraspora</taxon>
    </lineage>
</organism>
<dbReference type="Pfam" id="PF10708">
    <property type="entry name" value="DUF2510"/>
    <property type="match status" value="1"/>
</dbReference>
<accession>A0A8J3PR55</accession>
<protein>
    <recommendedName>
        <fullName evidence="3">DUF2510 domain-containing protein</fullName>
    </recommendedName>
</protein>
<evidence type="ECO:0000256" key="1">
    <source>
        <dbReference type="SAM" id="MobiDB-lite"/>
    </source>
</evidence>
<evidence type="ECO:0000256" key="2">
    <source>
        <dbReference type="SAM" id="Phobius"/>
    </source>
</evidence>
<keyword evidence="2" id="KW-0472">Membrane</keyword>
<feature type="region of interest" description="Disordered" evidence="1">
    <location>
        <begin position="20"/>
        <end position="52"/>
    </location>
</feature>
<keyword evidence="2" id="KW-1133">Transmembrane helix</keyword>
<evidence type="ECO:0000259" key="3">
    <source>
        <dbReference type="Pfam" id="PF10708"/>
    </source>
</evidence>
<keyword evidence="5" id="KW-1185">Reference proteome</keyword>
<name>A0A8J3PR55_9ACTN</name>
<comment type="caution">
    <text evidence="4">The sequence shown here is derived from an EMBL/GenBank/DDBJ whole genome shotgun (WGS) entry which is preliminary data.</text>
</comment>
<dbReference type="RefSeq" id="WP_203881575.1">
    <property type="nucleotide sequence ID" value="NZ_BAABHH010000003.1"/>
</dbReference>
<evidence type="ECO:0000313" key="4">
    <source>
        <dbReference type="EMBL" id="GIG78079.1"/>
    </source>
</evidence>
<feature type="transmembrane region" description="Helical" evidence="2">
    <location>
        <begin position="86"/>
        <end position="111"/>
    </location>
</feature>
<reference evidence="4 5" key="1">
    <citation type="submission" date="2021-01" db="EMBL/GenBank/DDBJ databases">
        <title>Whole genome shotgun sequence of Planotetraspora kaengkrachanensis NBRC 104272.</title>
        <authorList>
            <person name="Komaki H."/>
            <person name="Tamura T."/>
        </authorList>
    </citation>
    <scope>NUCLEOTIDE SEQUENCE [LARGE SCALE GENOMIC DNA]</scope>
    <source>
        <strain evidence="4 5">NBRC 104272</strain>
    </source>
</reference>
<feature type="domain" description="DUF2510" evidence="3">
    <location>
        <begin position="6"/>
        <end position="35"/>
    </location>
</feature>